<evidence type="ECO:0000313" key="7">
    <source>
        <dbReference type="Proteomes" id="UP000290289"/>
    </source>
</evidence>
<gene>
    <name evidence="6" type="ORF">DVH24_029543</name>
</gene>
<dbReference type="SMART" id="SM01417">
    <property type="entry name" value="Solute_trans_a"/>
    <property type="match status" value="1"/>
</dbReference>
<dbReference type="Pfam" id="PF03619">
    <property type="entry name" value="Solute_trans_a"/>
    <property type="match status" value="1"/>
</dbReference>
<evidence type="ECO:0000256" key="4">
    <source>
        <dbReference type="ARBA" id="ARBA00023136"/>
    </source>
</evidence>
<comment type="subcellular location">
    <subcellularLocation>
        <location evidence="1">Membrane</location>
        <topology evidence="1">Multi-pass membrane protein</topology>
    </subcellularLocation>
</comment>
<dbReference type="STRING" id="3750.A0A498HXW3"/>
<sequence>MRRREGERENVGGEREVIELLENQSEKLLNKPLMERADENRTVPHWSLRNFFLRPSVLGKHLPCTTCTSLLFFPSKFRLTLLTLICSWYVQTILKTVCAFLALVWGLFGVYGDGEFKWYYGYPYMAVVLNFSQTWALYCLAQFYNVTHKRLEPIRPLPKFIRFLVARCGHRAILCIRVLPREDKRQSGLQNYVICNEVCCFFCSGNFVSPYQ</sequence>
<dbReference type="InterPro" id="IPR005178">
    <property type="entry name" value="Ostalpha/TMEM184C"/>
</dbReference>
<reference evidence="6 7" key="1">
    <citation type="submission" date="2018-10" db="EMBL/GenBank/DDBJ databases">
        <title>A high-quality apple genome assembly.</title>
        <authorList>
            <person name="Hu J."/>
        </authorList>
    </citation>
    <scope>NUCLEOTIDE SEQUENCE [LARGE SCALE GENOMIC DNA]</scope>
    <source>
        <strain evidence="7">cv. HFTH1</strain>
        <tissue evidence="6">Young leaf</tissue>
    </source>
</reference>
<feature type="transmembrane region" description="Helical" evidence="5">
    <location>
        <begin position="120"/>
        <end position="141"/>
    </location>
</feature>
<name>A0A498HXW3_MALDO</name>
<dbReference type="AlphaFoldDB" id="A0A498HXW3"/>
<keyword evidence="7" id="KW-1185">Reference proteome</keyword>
<dbReference type="Proteomes" id="UP000290289">
    <property type="component" value="Chromosome 15"/>
</dbReference>
<keyword evidence="2 5" id="KW-0812">Transmembrane</keyword>
<evidence type="ECO:0000256" key="1">
    <source>
        <dbReference type="ARBA" id="ARBA00004141"/>
    </source>
</evidence>
<evidence type="ECO:0000256" key="5">
    <source>
        <dbReference type="SAM" id="Phobius"/>
    </source>
</evidence>
<accession>A0A498HXW3</accession>
<keyword evidence="3 5" id="KW-1133">Transmembrane helix</keyword>
<protein>
    <submittedName>
        <fullName evidence="6">Uncharacterized protein</fullName>
    </submittedName>
</protein>
<dbReference type="GO" id="GO:0016020">
    <property type="term" value="C:membrane"/>
    <property type="evidence" value="ECO:0007669"/>
    <property type="project" value="UniProtKB-SubCell"/>
</dbReference>
<proteinExistence type="predicted"/>
<evidence type="ECO:0000313" key="6">
    <source>
        <dbReference type="EMBL" id="RXH74822.1"/>
    </source>
</evidence>
<evidence type="ECO:0000256" key="3">
    <source>
        <dbReference type="ARBA" id="ARBA00022989"/>
    </source>
</evidence>
<comment type="caution">
    <text evidence="6">The sequence shown here is derived from an EMBL/GenBank/DDBJ whole genome shotgun (WGS) entry which is preliminary data.</text>
</comment>
<keyword evidence="4 5" id="KW-0472">Membrane</keyword>
<feature type="transmembrane region" description="Helical" evidence="5">
    <location>
        <begin position="79"/>
        <end position="108"/>
    </location>
</feature>
<evidence type="ECO:0000256" key="2">
    <source>
        <dbReference type="ARBA" id="ARBA00022692"/>
    </source>
</evidence>
<organism evidence="6 7">
    <name type="scientific">Malus domestica</name>
    <name type="common">Apple</name>
    <name type="synonym">Pyrus malus</name>
    <dbReference type="NCBI Taxonomy" id="3750"/>
    <lineage>
        <taxon>Eukaryota</taxon>
        <taxon>Viridiplantae</taxon>
        <taxon>Streptophyta</taxon>
        <taxon>Embryophyta</taxon>
        <taxon>Tracheophyta</taxon>
        <taxon>Spermatophyta</taxon>
        <taxon>Magnoliopsida</taxon>
        <taxon>eudicotyledons</taxon>
        <taxon>Gunneridae</taxon>
        <taxon>Pentapetalae</taxon>
        <taxon>rosids</taxon>
        <taxon>fabids</taxon>
        <taxon>Rosales</taxon>
        <taxon>Rosaceae</taxon>
        <taxon>Amygdaloideae</taxon>
        <taxon>Maleae</taxon>
        <taxon>Malus</taxon>
    </lineage>
</organism>
<dbReference type="PANTHER" id="PTHR23423">
    <property type="entry name" value="ORGANIC SOLUTE TRANSPORTER-RELATED"/>
    <property type="match status" value="1"/>
</dbReference>
<dbReference type="EMBL" id="RDQH01000341">
    <property type="protein sequence ID" value="RXH74822.1"/>
    <property type="molecule type" value="Genomic_DNA"/>
</dbReference>